<reference evidence="10 11" key="1">
    <citation type="submission" date="2016-10" db="EMBL/GenBank/DDBJ databases">
        <authorList>
            <person name="de Groot N.N."/>
        </authorList>
    </citation>
    <scope>NUCLEOTIDE SEQUENCE [LARGE SCALE GENOMIC DNA]</scope>
    <source>
        <strain evidence="10 11">DSM 12130</strain>
    </source>
</reference>
<dbReference type="EMBL" id="FNJI01000005">
    <property type="protein sequence ID" value="SDO75086.1"/>
    <property type="molecule type" value="Genomic_DNA"/>
</dbReference>
<dbReference type="InterPro" id="IPR029460">
    <property type="entry name" value="DNAPol_HHH"/>
</dbReference>
<feature type="domain" description="Polymerase/histidinol phosphatase N-terminal" evidence="9">
    <location>
        <begin position="2"/>
        <end position="69"/>
    </location>
</feature>
<dbReference type="GO" id="GO:0008408">
    <property type="term" value="F:3'-5' exonuclease activity"/>
    <property type="evidence" value="ECO:0007669"/>
    <property type="project" value="InterPro"/>
</dbReference>
<keyword evidence="7" id="KW-0239">DNA-directed DNA polymerase</keyword>
<evidence type="ECO:0000256" key="3">
    <source>
        <dbReference type="ARBA" id="ARBA00019114"/>
    </source>
</evidence>
<comment type="catalytic activity">
    <reaction evidence="8">
        <text>DNA(n) + a 2'-deoxyribonucleoside 5'-triphosphate = DNA(n+1) + diphosphate</text>
        <dbReference type="Rhea" id="RHEA:22508"/>
        <dbReference type="Rhea" id="RHEA-COMP:17339"/>
        <dbReference type="Rhea" id="RHEA-COMP:17340"/>
        <dbReference type="ChEBI" id="CHEBI:33019"/>
        <dbReference type="ChEBI" id="CHEBI:61560"/>
        <dbReference type="ChEBI" id="CHEBI:173112"/>
        <dbReference type="EC" id="2.7.7.7"/>
    </reaction>
</comment>
<dbReference type="AlphaFoldDB" id="A0A1H0M4E5"/>
<dbReference type="Pfam" id="PF14579">
    <property type="entry name" value="HHH_6"/>
    <property type="match status" value="1"/>
</dbReference>
<dbReference type="STRING" id="91360.SAMN05660330_00971"/>
<evidence type="ECO:0000256" key="4">
    <source>
        <dbReference type="ARBA" id="ARBA00022679"/>
    </source>
</evidence>
<dbReference type="CDD" id="cd04485">
    <property type="entry name" value="DnaE_OBF"/>
    <property type="match status" value="1"/>
</dbReference>
<dbReference type="InterPro" id="IPR004365">
    <property type="entry name" value="NA-bd_OB_tRNA"/>
</dbReference>
<dbReference type="PANTHER" id="PTHR32294">
    <property type="entry name" value="DNA POLYMERASE III SUBUNIT ALPHA"/>
    <property type="match status" value="1"/>
</dbReference>
<dbReference type="GO" id="GO:0003676">
    <property type="term" value="F:nucleic acid binding"/>
    <property type="evidence" value="ECO:0007669"/>
    <property type="project" value="InterPro"/>
</dbReference>
<dbReference type="InterPro" id="IPR040982">
    <property type="entry name" value="DNA_pol3_finger"/>
</dbReference>
<keyword evidence="4" id="KW-0808">Transferase</keyword>
<evidence type="ECO:0000256" key="1">
    <source>
        <dbReference type="ARBA" id="ARBA00004496"/>
    </source>
</evidence>
<gene>
    <name evidence="10" type="ORF">SAMN05660330_00971</name>
</gene>
<evidence type="ECO:0000256" key="5">
    <source>
        <dbReference type="ARBA" id="ARBA00022695"/>
    </source>
</evidence>
<dbReference type="Pfam" id="PF17657">
    <property type="entry name" value="DNA_pol3_finger"/>
    <property type="match status" value="1"/>
</dbReference>
<dbReference type="SMART" id="SM00481">
    <property type="entry name" value="POLIIIAc"/>
    <property type="match status" value="1"/>
</dbReference>
<dbReference type="InterPro" id="IPR003141">
    <property type="entry name" value="Pol/His_phosphatase_N"/>
</dbReference>
<dbReference type="GO" id="GO:0005737">
    <property type="term" value="C:cytoplasm"/>
    <property type="evidence" value="ECO:0007669"/>
    <property type="project" value="UniProtKB-SubCell"/>
</dbReference>
<dbReference type="Gene3D" id="3.20.20.140">
    <property type="entry name" value="Metal-dependent hydrolases"/>
    <property type="match status" value="1"/>
</dbReference>
<dbReference type="NCBIfam" id="TIGR00594">
    <property type="entry name" value="polc"/>
    <property type="match status" value="1"/>
</dbReference>
<dbReference type="SUPFAM" id="SSF89550">
    <property type="entry name" value="PHP domain-like"/>
    <property type="match status" value="1"/>
</dbReference>
<dbReference type="RefSeq" id="WP_092220337.1">
    <property type="nucleotide sequence ID" value="NZ_FNJI01000005.1"/>
</dbReference>
<comment type="subcellular location">
    <subcellularLocation>
        <location evidence="1">Cytoplasm</location>
    </subcellularLocation>
</comment>
<dbReference type="Proteomes" id="UP000199073">
    <property type="component" value="Unassembled WGS sequence"/>
</dbReference>
<evidence type="ECO:0000256" key="7">
    <source>
        <dbReference type="ARBA" id="ARBA00022932"/>
    </source>
</evidence>
<evidence type="ECO:0000256" key="2">
    <source>
        <dbReference type="ARBA" id="ARBA00012417"/>
    </source>
</evidence>
<evidence type="ECO:0000313" key="10">
    <source>
        <dbReference type="EMBL" id="SDO75086.1"/>
    </source>
</evidence>
<dbReference type="Gene3D" id="1.10.150.870">
    <property type="match status" value="1"/>
</dbReference>
<dbReference type="GO" id="GO:0006281">
    <property type="term" value="P:DNA repair"/>
    <property type="evidence" value="ECO:0007669"/>
    <property type="project" value="UniProtKB-KW"/>
</dbReference>
<dbReference type="InterPro" id="IPR016195">
    <property type="entry name" value="Pol/histidinol_Pase-like"/>
</dbReference>
<proteinExistence type="predicted"/>
<evidence type="ECO:0000256" key="6">
    <source>
        <dbReference type="ARBA" id="ARBA00022705"/>
    </source>
</evidence>
<dbReference type="InterPro" id="IPR004805">
    <property type="entry name" value="DnaE2/DnaE/PolC"/>
</dbReference>
<dbReference type="GO" id="GO:0003887">
    <property type="term" value="F:DNA-directed DNA polymerase activity"/>
    <property type="evidence" value="ECO:0007669"/>
    <property type="project" value="UniProtKB-KW"/>
</dbReference>
<protein>
    <recommendedName>
        <fullName evidence="3">DNA polymerase III subunit alpha</fullName>
        <ecNumber evidence="2">2.7.7.7</ecNumber>
    </recommendedName>
</protein>
<evidence type="ECO:0000313" key="11">
    <source>
        <dbReference type="Proteomes" id="UP000199073"/>
    </source>
</evidence>
<dbReference type="InterPro" id="IPR004013">
    <property type="entry name" value="PHP_dom"/>
</dbReference>
<keyword evidence="5" id="KW-0548">Nucleotidyltransferase</keyword>
<organism evidence="10 11">
    <name type="scientific">Desulforhopalus singaporensis</name>
    <dbReference type="NCBI Taxonomy" id="91360"/>
    <lineage>
        <taxon>Bacteria</taxon>
        <taxon>Pseudomonadati</taxon>
        <taxon>Thermodesulfobacteriota</taxon>
        <taxon>Desulfobulbia</taxon>
        <taxon>Desulfobulbales</taxon>
        <taxon>Desulfocapsaceae</taxon>
        <taxon>Desulforhopalus</taxon>
    </lineage>
</organism>
<keyword evidence="6" id="KW-0235">DNA replication</keyword>
<dbReference type="CDD" id="cd07431">
    <property type="entry name" value="PHP_PolIIIA"/>
    <property type="match status" value="1"/>
</dbReference>
<evidence type="ECO:0000256" key="8">
    <source>
        <dbReference type="ARBA" id="ARBA00049244"/>
    </source>
</evidence>
<dbReference type="InterPro" id="IPR011708">
    <property type="entry name" value="DNA_pol3_alpha_NTPase_dom"/>
</dbReference>
<dbReference type="InterPro" id="IPR041931">
    <property type="entry name" value="DNA_pol3_alpha_thumb_dom"/>
</dbReference>
<dbReference type="Pfam" id="PF07733">
    <property type="entry name" value="DNA_pol3_alpha"/>
    <property type="match status" value="1"/>
</dbReference>
<name>A0A1H0M4E5_9BACT</name>
<dbReference type="GO" id="GO:0006260">
    <property type="term" value="P:DNA replication"/>
    <property type="evidence" value="ECO:0007669"/>
    <property type="project" value="UniProtKB-KW"/>
</dbReference>
<accession>A0A1H0M4E5</accession>
<dbReference type="EC" id="2.7.7.7" evidence="2"/>
<evidence type="ECO:0000259" key="9">
    <source>
        <dbReference type="SMART" id="SM00481"/>
    </source>
</evidence>
<dbReference type="Gene3D" id="1.10.10.1600">
    <property type="entry name" value="Bacterial DNA polymerase III alpha subunit, thumb domain"/>
    <property type="match status" value="1"/>
</dbReference>
<dbReference type="Pfam" id="PF01336">
    <property type="entry name" value="tRNA_anti-codon"/>
    <property type="match status" value="1"/>
</dbReference>
<dbReference type="OrthoDB" id="9803237at2"/>
<sequence>MIPLRVRSYYSLMRGTAPPGLLCHRAKRLGYTAMALTDRDNLYGLWEFLRGCRQQGLRPIVGAEVSEAGSPRIVTCLVKNSAGYRNLCRLLSARANARGSFQLSRDLPLFADGLLLLCSDIVLLERYCRLGADVAADLSSRPSASGLRLRDFALRHNLPAIATPDSSLATAADQELYALLQAVREGACWSECSSRAAAALEAIGTYKEAFAVWPEAVDGSDGLALRCGFSGPEFGVVMPPWRGDTGKSTAASLREKAYRGARRRYGNDLGEDVIERLEHELKVICQMGFATYFLVVRDIVHRRGRDGGRKKRRICGRGSGAASLVAYCLEITNVCPLKYNLYFERFLNPGRSDPPDIDIDFSWDERDEVLNEVLHDFAGHAAMVCNHVFFQLKMAIRETAKTFGLPGHEISRVTKKISHLHRVKDQDLKHQLESLPALKDQDLDHPWSDILRLAAKLVGVPRYISVHPGGVVITPEPIDSYVPVEMAAKGIPVIQWEKDATEEAGLVKIDLLGNRSLGVVRDCIEDICARGAVFNEEGWRPEEDQRTRLTVANGETMGCFYIESPAMRLLEKKAGTGDFAQLVIQSSIIRPAANEFVREYVRRLHGGRWTPLCPEIGDVLDETFGLMVYQEDVSKVAVALAGFSHAEADGLRKIMSKKDREHRLGHYKKKFFAGCSANNIEADETRRMWAMMMSFDGYSFCKPHSASYARVSFQAAYLKAHFPAHFMAAVISNQGGYYSTFAYVSEAKRLGLKILPPDVRDSAIRWKGEGQGIRVGLQSIAGVSGPFVVRLVAARKRGPFAGVEDFFRRTSPADNEARALIHAGALDGLQPQPNRTVLLWQWAAFQRDRSRVALLFTEKTDPPSLPPPDLATRLRREYRVLGFLCSHHPLEIARPLCRLPQVKKSGTNRLLRVVELGGRVGQRVELALWLLTGKLVSTATGEVMEFLTFEDETGQVETTFFPEVYRAHAHLLRTGAGYLVTGLVEEDFGALTLTVSRVKSLMGGQ</sequence>
<dbReference type="Pfam" id="PF02811">
    <property type="entry name" value="PHP"/>
    <property type="match status" value="1"/>
</dbReference>
<keyword evidence="11" id="KW-1185">Reference proteome</keyword>